<dbReference type="STRING" id="1126833.VN24_05100"/>
<feature type="transmembrane region" description="Helical" evidence="7">
    <location>
        <begin position="184"/>
        <end position="217"/>
    </location>
</feature>
<dbReference type="GO" id="GO:0005886">
    <property type="term" value="C:plasma membrane"/>
    <property type="evidence" value="ECO:0007669"/>
    <property type="project" value="UniProtKB-SubCell"/>
</dbReference>
<dbReference type="RefSeq" id="WP_045669530.1">
    <property type="nucleotide sequence ID" value="NZ_CP011058.1"/>
</dbReference>
<keyword evidence="6 7" id="KW-0472">Membrane</keyword>
<comment type="subcellular location">
    <subcellularLocation>
        <location evidence="1">Cell membrane</location>
        <topology evidence="1">Multi-pass membrane protein</topology>
    </subcellularLocation>
</comment>
<evidence type="ECO:0000256" key="4">
    <source>
        <dbReference type="ARBA" id="ARBA00022692"/>
    </source>
</evidence>
<feature type="transmembrane region" description="Helical" evidence="7">
    <location>
        <begin position="6"/>
        <end position="26"/>
    </location>
</feature>
<keyword evidence="5 7" id="KW-1133">Transmembrane helix</keyword>
<evidence type="ECO:0000313" key="9">
    <source>
        <dbReference type="EMBL" id="AJY74094.1"/>
    </source>
</evidence>
<dbReference type="PANTHER" id="PTHR33406">
    <property type="entry name" value="MEMBRANE PROTEIN MJ1562-RELATED"/>
    <property type="match status" value="1"/>
</dbReference>
<keyword evidence="3" id="KW-1003">Cell membrane</keyword>
<feature type="transmembrane region" description="Helical" evidence="7">
    <location>
        <begin position="899"/>
        <end position="921"/>
    </location>
</feature>
<feature type="transmembrane region" description="Helical" evidence="7">
    <location>
        <begin position="1000"/>
        <end position="1024"/>
    </location>
</feature>
<feature type="transmembrane region" description="Helical" evidence="7">
    <location>
        <begin position="873"/>
        <end position="892"/>
    </location>
</feature>
<evidence type="ECO:0000256" key="5">
    <source>
        <dbReference type="ARBA" id="ARBA00022989"/>
    </source>
</evidence>
<name>A0A0D5NFC2_9BACL</name>
<dbReference type="OrthoDB" id="9782006at2"/>
<feature type="transmembrane region" description="Helical" evidence="7">
    <location>
        <begin position="237"/>
        <end position="257"/>
    </location>
</feature>
<feature type="transmembrane region" description="Helical" evidence="7">
    <location>
        <begin position="933"/>
        <end position="953"/>
    </location>
</feature>
<evidence type="ECO:0000256" key="1">
    <source>
        <dbReference type="ARBA" id="ARBA00004651"/>
    </source>
</evidence>
<evidence type="ECO:0000256" key="6">
    <source>
        <dbReference type="ARBA" id="ARBA00023136"/>
    </source>
</evidence>
<proteinExistence type="inferred from homology"/>
<dbReference type="Pfam" id="PF03176">
    <property type="entry name" value="MMPL"/>
    <property type="match status" value="2"/>
</dbReference>
<protein>
    <submittedName>
        <fullName evidence="9">Membrane protein</fullName>
    </submittedName>
</protein>
<evidence type="ECO:0000313" key="10">
    <source>
        <dbReference type="Proteomes" id="UP000032633"/>
    </source>
</evidence>
<feature type="domain" description="Membrane transport protein MMPL" evidence="8">
    <location>
        <begin position="43"/>
        <end position="367"/>
    </location>
</feature>
<dbReference type="HOGENOM" id="CLU_005108_0_0_9"/>
<dbReference type="InterPro" id="IPR050545">
    <property type="entry name" value="Mycobact_MmpL"/>
</dbReference>
<organism evidence="9 10">
    <name type="scientific">Paenibacillus beijingensis</name>
    <dbReference type="NCBI Taxonomy" id="1126833"/>
    <lineage>
        <taxon>Bacteria</taxon>
        <taxon>Bacillati</taxon>
        <taxon>Bacillota</taxon>
        <taxon>Bacilli</taxon>
        <taxon>Bacillales</taxon>
        <taxon>Paenibacillaceae</taxon>
        <taxon>Paenibacillus</taxon>
    </lineage>
</organism>
<dbReference type="InterPro" id="IPR004869">
    <property type="entry name" value="MMPL_dom"/>
</dbReference>
<evidence type="ECO:0000256" key="3">
    <source>
        <dbReference type="ARBA" id="ARBA00022475"/>
    </source>
</evidence>
<dbReference type="Proteomes" id="UP000032633">
    <property type="component" value="Chromosome"/>
</dbReference>
<feature type="transmembrane region" description="Helical" evidence="7">
    <location>
        <begin position="313"/>
        <end position="335"/>
    </location>
</feature>
<dbReference type="KEGG" id="pbj:VN24_05100"/>
<feature type="transmembrane region" description="Helical" evidence="7">
    <location>
        <begin position="367"/>
        <end position="384"/>
    </location>
</feature>
<accession>A0A0D5NFC2</accession>
<keyword evidence="10" id="KW-1185">Reference proteome</keyword>
<reference evidence="9 10" key="1">
    <citation type="journal article" date="2015" name="J. Biotechnol.">
        <title>Complete genome sequence of Paenibacillus beijingensis 7188(T) (=DSM 24997(T)), a novel rhizobacterium from jujube garden soil.</title>
        <authorList>
            <person name="Kwak Y."/>
            <person name="Shin J.H."/>
        </authorList>
    </citation>
    <scope>NUCLEOTIDE SEQUENCE [LARGE SCALE GENOMIC DNA]</scope>
    <source>
        <strain evidence="9 10">DSM 24997</strain>
    </source>
</reference>
<evidence type="ECO:0000259" key="8">
    <source>
        <dbReference type="Pfam" id="PF03176"/>
    </source>
</evidence>
<sequence length="1070" mass="113163">MRTVIRWRWAVLALWIIAAAVLMATAPDFNELVKEKGQITVPEGYSSSVAAKLINESKSAAGENKNELTSVLVFHNDQGLSSADQENIRQGVESLKSEGSEIGITTVTSYFEQPDLKEQMLSKDGKTALVLVGIDRDGRSELELSDALYAAVADVPVEHYYTGGWLIDMDQQQSSMDGLKKTELITVVFILVILFIVFRSAVAPFIPLVAVGVSYLLSQSVVSFLAEYADFPISNFTQIFMVAVMFGIGTDYCILLISRYKEELAHSGDKTEAIIATYRTAGRTVLVSGAAVLVGFASIGFSTFMLYRSAVAVAVGVAVLLIALVTLVPFFMAVLGKGLFWPSRGALEHKQSALWGAMGRFSLRKPLWALIVLAVVLVPFMAAYKNAISFNSLDEIGDKYNSVKAFNVIADSFGPGDSMPSTVVIKADRPLDTKEGLAALEQVSRELANVDGVKSVRSATRPLGEPLDDLQVTSQAGTVGTGIGQGADGLSQIGKGLSDASSSLSDNAPKLEEAAKGAGELVAGTNRLKAGVEQLGSGLAAIEKGLKDGTAGAAQLSAGLASAKESADKLAASSKQLLASYDQLGGGIGKLSAAYAAVAEQQSSLAGDLSGLHGTFEDMQQKYPELQNDSEFQGALGALSRLQGGASDLAGQLSQLNAQLSGAAKGLAQANAGYKQAADGQAALAQGLAKLSQGIASLEQGVSQAAEGQSQVISKLPSITQGLDSLSAGQKELQSGFASLNSQLGELSGGLDKSVDGLAQVSSGLKSAEEYLNELSAAPNQQLTGWNMPQQALGDEDYRSALDNYLSKDKKTATFDVVFAGNPYDEQTLSEIPSVNEAVVRGLKGTSFEQASFAVSGITSTQHDLNTISDADYSRTVMLMLIGIAIILLLLFRSIVIPLYLIASLVLTYFSSMAIAEVIFVRMLGYSGISWPVPFFSFVLLMALGVDYSIFLMDRFREYRHLPVSEAILKAMKNMGGVIMSAAVILGGTFAAMLPSGVLSLMQIATVVLSGLFLYALFILPIFIPVMVRTFGAANWWPFMDSRGQEDSYAEGSAVHVASVSGNAVNGSRN</sequence>
<feature type="transmembrane region" description="Helical" evidence="7">
    <location>
        <begin position="285"/>
        <end position="307"/>
    </location>
</feature>
<dbReference type="EMBL" id="CP011058">
    <property type="protein sequence ID" value="AJY74094.1"/>
    <property type="molecule type" value="Genomic_DNA"/>
</dbReference>
<dbReference type="Gene3D" id="1.20.1640.10">
    <property type="entry name" value="Multidrug efflux transporter AcrB transmembrane domain"/>
    <property type="match status" value="2"/>
</dbReference>
<dbReference type="SUPFAM" id="SSF58104">
    <property type="entry name" value="Methyl-accepting chemotaxis protein (MCP) signaling domain"/>
    <property type="match status" value="1"/>
</dbReference>
<dbReference type="SUPFAM" id="SSF82866">
    <property type="entry name" value="Multidrug efflux transporter AcrB transmembrane domain"/>
    <property type="match status" value="2"/>
</dbReference>
<reference evidence="10" key="2">
    <citation type="submission" date="2015-03" db="EMBL/GenBank/DDBJ databases">
        <title>Genome sequence of Paenibacillus beijingensis strain DSM 24997T.</title>
        <authorList>
            <person name="Kwak Y."/>
            <person name="Shin J.-H."/>
        </authorList>
    </citation>
    <scope>NUCLEOTIDE SEQUENCE [LARGE SCALE GENOMIC DNA]</scope>
    <source>
        <strain evidence="10">DSM 24997</strain>
    </source>
</reference>
<keyword evidence="4 7" id="KW-0812">Transmembrane</keyword>
<gene>
    <name evidence="9" type="ORF">VN24_05100</name>
</gene>
<dbReference type="Gene3D" id="1.10.287.1490">
    <property type="match status" value="1"/>
</dbReference>
<feature type="transmembrane region" description="Helical" evidence="7">
    <location>
        <begin position="974"/>
        <end position="994"/>
    </location>
</feature>
<evidence type="ECO:0000256" key="7">
    <source>
        <dbReference type="SAM" id="Phobius"/>
    </source>
</evidence>
<feature type="domain" description="Membrane transport protein MMPL" evidence="8">
    <location>
        <begin position="765"/>
        <end position="1040"/>
    </location>
</feature>
<evidence type="ECO:0000256" key="2">
    <source>
        <dbReference type="ARBA" id="ARBA00010157"/>
    </source>
</evidence>
<dbReference type="PATRIC" id="fig|1126833.4.peg.1130"/>
<comment type="similarity">
    <text evidence="2">Belongs to the resistance-nodulation-cell division (RND) (TC 2.A.6) family. MmpL subfamily.</text>
</comment>
<dbReference type="AlphaFoldDB" id="A0A0D5NFC2"/>
<dbReference type="PANTHER" id="PTHR33406:SF6">
    <property type="entry name" value="MEMBRANE PROTEIN YDGH-RELATED"/>
    <property type="match status" value="1"/>
</dbReference>